<evidence type="ECO:0000313" key="2">
    <source>
        <dbReference type="Proteomes" id="UP001459714"/>
    </source>
</evidence>
<evidence type="ECO:0000313" key="1">
    <source>
        <dbReference type="EMBL" id="MEL3957972.1"/>
    </source>
</evidence>
<organism evidence="1 2">
    <name type="scientific">Caldifermentibacillus hisashii</name>
    <dbReference type="NCBI Taxonomy" id="996558"/>
    <lineage>
        <taxon>Bacteria</taxon>
        <taxon>Bacillati</taxon>
        <taxon>Bacillota</taxon>
        <taxon>Bacilli</taxon>
        <taxon>Bacillales</taxon>
        <taxon>Bacillaceae</taxon>
        <taxon>Caldifermentibacillus</taxon>
    </lineage>
</organism>
<dbReference type="Proteomes" id="UP001459714">
    <property type="component" value="Unassembled WGS sequence"/>
</dbReference>
<dbReference type="RefSeq" id="WP_342020336.1">
    <property type="nucleotide sequence ID" value="NZ_JBBYAK010000001.1"/>
</dbReference>
<dbReference type="EMBL" id="JBBYAK010000001">
    <property type="protein sequence ID" value="MEL3957972.1"/>
    <property type="molecule type" value="Genomic_DNA"/>
</dbReference>
<sequence length="45" mass="5612">MTTRHFLVTILSRKTPYFDDETRSRHLFEPENSFFWRRDLFSSPF</sequence>
<keyword evidence="2" id="KW-1185">Reference proteome</keyword>
<reference evidence="1 2" key="1">
    <citation type="submission" date="2024-03" db="EMBL/GenBank/DDBJ databases">
        <title>Bacilli Hybrid Assemblies.</title>
        <authorList>
            <person name="Kovac J."/>
        </authorList>
    </citation>
    <scope>NUCLEOTIDE SEQUENCE [LARGE SCALE GENOMIC DNA]</scope>
    <source>
        <strain evidence="1 2">FSL M8-0022</strain>
    </source>
</reference>
<proteinExistence type="predicted"/>
<name>A0ABU9JYM4_9BACI</name>
<gene>
    <name evidence="1" type="ORF">NST17_12310</name>
</gene>
<comment type="caution">
    <text evidence="1">The sequence shown here is derived from an EMBL/GenBank/DDBJ whole genome shotgun (WGS) entry which is preliminary data.</text>
</comment>
<accession>A0ABU9JYM4</accession>
<protein>
    <submittedName>
        <fullName evidence="1">Uncharacterized protein</fullName>
    </submittedName>
</protein>